<reference evidence="6 7" key="1">
    <citation type="submission" date="2024-03" db="EMBL/GenBank/DDBJ databases">
        <authorList>
            <person name="Brejova B."/>
        </authorList>
    </citation>
    <scope>NUCLEOTIDE SEQUENCE [LARGE SCALE GENOMIC DNA]</scope>
    <source>
        <strain evidence="6 7">CBS 14171</strain>
    </source>
</reference>
<dbReference type="Pfam" id="PF14663">
    <property type="entry name" value="RasGEF_N_2"/>
    <property type="match status" value="1"/>
</dbReference>
<feature type="compositionally biased region" description="Polar residues" evidence="2">
    <location>
        <begin position="68"/>
        <end position="78"/>
    </location>
</feature>
<evidence type="ECO:0000256" key="1">
    <source>
        <dbReference type="ARBA" id="ARBA00008878"/>
    </source>
</evidence>
<dbReference type="InterPro" id="IPR028268">
    <property type="entry name" value="Pianissimo_fam"/>
</dbReference>
<protein>
    <submittedName>
        <fullName evidence="6">Uncharacterized protein</fullName>
    </submittedName>
</protein>
<dbReference type="InterPro" id="IPR029451">
    <property type="entry name" value="RICTOR_M"/>
</dbReference>
<dbReference type="InterPro" id="IPR011989">
    <property type="entry name" value="ARM-like"/>
</dbReference>
<feature type="compositionally biased region" description="Pro residues" evidence="2">
    <location>
        <begin position="19"/>
        <end position="33"/>
    </location>
</feature>
<dbReference type="InterPro" id="IPR028267">
    <property type="entry name" value="Pianissimo_N"/>
</dbReference>
<feature type="domain" description="Rapamycin-insensitive companion of mTOR middle" evidence="3">
    <location>
        <begin position="675"/>
        <end position="907"/>
    </location>
</feature>
<evidence type="ECO:0000313" key="7">
    <source>
        <dbReference type="Proteomes" id="UP001497383"/>
    </source>
</evidence>
<dbReference type="SMART" id="SM01310">
    <property type="entry name" value="RICTOR_V"/>
    <property type="match status" value="1"/>
</dbReference>
<sequence>MGPANNNASDNEQQASPRSPTPPALPPQAPPPKKSLSARSLQSLYPFQPINQANPAIQPLRPLASVHSPSLSQASSIPQVRPSMERDRSTTLSSLDIPFHSVEREHSQRDKIKQQRNGDSHDSGSKNSYFNLQKQRPEMMRERSATFPEIFHLESMKASRTSTTATPTATSPSSLKSVTLSHPESPTWLLSDLLSNLSSLKDKDEHYIVQISNDLVHLFQTYAHLEEEVQITTVLPRIQFMLYHPVSEVRSACYRILRHLITSYQNLILLVQSKILIFIIMSLANDQSRYNLVEMEQALKLIRKFLTIDKGANLLSVGVIKSLIAVVESNDIDDHRSSAIVANYGVAVEPISEGFRHACLETLCEIALVKPELIFHAGGFKLIITSLIEDPFEISSSCLLIILRLLNFENSRKFLRNGFDLDSLIAVFSTDEPDTSESLESFNNKFKKISNYKLQRVAFLISSLLKDFNGLMAFSIHDFTSIRNLMLNLTKKNSRAQNFILDILLDCLRFQVFPWLQSSPIGDFLTRFNDLKRSQSVRTQGSNWKKHERRNFPFEYDEIKDHFTAGIVRHYTGLLTYVLIKNGIFESLLTIINGPESPNDLKKKSTLLLTKLYTAANNLLPYESITCEMRLPNVSTQVSFEVVRMTRSKADANTEFNSYVKSKISDIYVQSNSHVNDDEFKAMITNSRVLAIKEYEEWNWTLLIDIIQGPLNNPRRLEEVLERSPKFLKRLMSFFRPFKYRFANTSKKAKNFQKYLTAGCSLLEMLLTSNVGLKYLANSKMMPQLSEIVAQIDPYSGISSNDPILGARRFESAASLGYVKFIGVLSNTSEGLELLTSWQIFTLIFNIISATNKPESSNKIFVLSLFKNVNFTMSDSPFRGLLKMCFSVSSYKIKIHLLKNLIPSLFARKDCELLCIEILVENLYDSHSDIVLRSIEQLYEHYKANDFNNIEPLLTRRPAVAILSNYQVGRKFLVHFLTNPEGFAYLLEDGFLEDEFNRFTHIENFSFTRKIDQLIRQQFYPYVNTSAIEVQTCESGIESSSLYFFKCLLSTEEGLIFFQDGSGKAFLDHLISTIEIIFNQINKDDEFLDIDNQDQIHCDLLNLLKQNLWMIGQIGSGKYGIQLLDPMYNINLKSSVIELVLDNFSHCPLWEIRGLCFYVIGLFSTTVEGIEILDEFGWYVVLDQYGQSKGLAYPKSRSDIITTTTKKNQDRANLFNLEIVNPYRDFQYYLIFSSLVEKTIEDSLPPLQLKVIQNLQNLNAILSKIEYKSVRDLSRLKIQEQASEIFNDVDLFLEVVRLIDKGNFSFHKRAFIFRLFTKDTRVLEDVLKKERGGSFRIQN</sequence>
<feature type="compositionally biased region" description="Polar residues" evidence="2">
    <location>
        <begin position="1"/>
        <end position="14"/>
    </location>
</feature>
<dbReference type="Proteomes" id="UP001497383">
    <property type="component" value="Chromosome 2"/>
</dbReference>
<feature type="compositionally biased region" description="Basic and acidic residues" evidence="2">
    <location>
        <begin position="101"/>
        <end position="124"/>
    </location>
</feature>
<dbReference type="InterPro" id="IPR029453">
    <property type="entry name" value="Rictor_IV"/>
</dbReference>
<dbReference type="SMART" id="SM01303">
    <property type="entry name" value="RasGEF_N_2"/>
    <property type="match status" value="1"/>
</dbReference>
<gene>
    <name evidence="6" type="ORF">LODBEIA_P15920</name>
</gene>
<dbReference type="InterPro" id="IPR016024">
    <property type="entry name" value="ARM-type_fold"/>
</dbReference>
<feature type="region of interest" description="Disordered" evidence="2">
    <location>
        <begin position="1"/>
        <end position="47"/>
    </location>
</feature>
<accession>A0ABP0ZIB6</accession>
<dbReference type="RefSeq" id="XP_066828530.1">
    <property type="nucleotide sequence ID" value="XM_066971497.1"/>
</dbReference>
<keyword evidence="7" id="KW-1185">Reference proteome</keyword>
<evidence type="ECO:0000259" key="4">
    <source>
        <dbReference type="SMART" id="SM01308"/>
    </source>
</evidence>
<dbReference type="PANTHER" id="PTHR13298">
    <property type="entry name" value="CYTOSOLIC REGULATOR PIANISSIMO"/>
    <property type="match status" value="1"/>
</dbReference>
<evidence type="ECO:0000313" key="6">
    <source>
        <dbReference type="EMBL" id="CAK9437214.1"/>
    </source>
</evidence>
<feature type="domain" description="Rapamycin-insensitive companion of mTOR" evidence="5">
    <location>
        <begin position="1101"/>
        <end position="1180"/>
    </location>
</feature>
<dbReference type="SUPFAM" id="SSF48371">
    <property type="entry name" value="ARM repeat"/>
    <property type="match status" value="1"/>
</dbReference>
<comment type="similarity">
    <text evidence="1">Belongs to the RICTOR family.</text>
</comment>
<dbReference type="EMBL" id="OZ022406">
    <property type="protein sequence ID" value="CAK9437214.1"/>
    <property type="molecule type" value="Genomic_DNA"/>
</dbReference>
<feature type="region of interest" description="Disordered" evidence="2">
    <location>
        <begin position="156"/>
        <end position="178"/>
    </location>
</feature>
<feature type="region of interest" description="Disordered" evidence="2">
    <location>
        <begin position="68"/>
        <end position="139"/>
    </location>
</feature>
<feature type="compositionally biased region" description="Polar residues" evidence="2">
    <location>
        <begin position="125"/>
        <end position="134"/>
    </location>
</feature>
<dbReference type="Pfam" id="PF14666">
    <property type="entry name" value="RICTOR_M"/>
    <property type="match status" value="1"/>
</dbReference>
<dbReference type="PANTHER" id="PTHR13298:SF11">
    <property type="entry name" value="RAPAMYCIN-INSENSITIVE COMPANION OF MTOR"/>
    <property type="match status" value="1"/>
</dbReference>
<feature type="compositionally biased region" description="Low complexity" evidence="2">
    <location>
        <begin position="161"/>
        <end position="174"/>
    </location>
</feature>
<dbReference type="GeneID" id="92206788"/>
<name>A0ABP0ZIB6_9ASCO</name>
<evidence type="ECO:0000256" key="2">
    <source>
        <dbReference type="SAM" id="MobiDB-lite"/>
    </source>
</evidence>
<dbReference type="Gene3D" id="1.25.10.10">
    <property type="entry name" value="Leucine-rich Repeat Variant"/>
    <property type="match status" value="1"/>
</dbReference>
<dbReference type="SMART" id="SM01308">
    <property type="entry name" value="RICTOR_N"/>
    <property type="match status" value="1"/>
</dbReference>
<organism evidence="6 7">
    <name type="scientific">Lodderomyces beijingensis</name>
    <dbReference type="NCBI Taxonomy" id="1775926"/>
    <lineage>
        <taxon>Eukaryota</taxon>
        <taxon>Fungi</taxon>
        <taxon>Dikarya</taxon>
        <taxon>Ascomycota</taxon>
        <taxon>Saccharomycotina</taxon>
        <taxon>Pichiomycetes</taxon>
        <taxon>Debaryomycetaceae</taxon>
        <taxon>Candida/Lodderomyces clade</taxon>
        <taxon>Lodderomyces</taxon>
    </lineage>
</organism>
<evidence type="ECO:0000259" key="3">
    <source>
        <dbReference type="SMART" id="SM01307"/>
    </source>
</evidence>
<dbReference type="Pfam" id="PF14668">
    <property type="entry name" value="RICTOR_V"/>
    <property type="match status" value="1"/>
</dbReference>
<dbReference type="SMART" id="SM01307">
    <property type="entry name" value="RICTOR_M"/>
    <property type="match status" value="1"/>
</dbReference>
<evidence type="ECO:0000259" key="5">
    <source>
        <dbReference type="SMART" id="SM01310"/>
    </source>
</evidence>
<proteinExistence type="inferred from homology"/>
<dbReference type="InterPro" id="IPR029452">
    <property type="entry name" value="RICTOR_V"/>
</dbReference>
<feature type="domain" description="Rapamycin-insensitive companion of mTOR N-terminal" evidence="4">
    <location>
        <begin position="209"/>
        <end position="621"/>
    </location>
</feature>
<dbReference type="Pfam" id="PF14664">
    <property type="entry name" value="RICTOR_N"/>
    <property type="match status" value="1"/>
</dbReference>